<dbReference type="InterPro" id="IPR020599">
    <property type="entry name" value="Transl_elong_fac_P/YeiP"/>
</dbReference>
<protein>
    <recommendedName>
        <fullName evidence="7 8">Elongation factor P</fullName>
        <shortName evidence="7">EF-P</shortName>
    </recommendedName>
</protein>
<dbReference type="UniPathway" id="UPA00345"/>
<comment type="caution">
    <text evidence="12">The sequence shown here is derived from an EMBL/GenBank/DDBJ whole genome shotgun (WGS) entry which is preliminary data.</text>
</comment>
<comment type="function">
    <text evidence="7">Involved in peptide bond synthesis. Stimulates efficient translation and peptide-bond synthesis on native or reconstituted 70S ribosomes in vitro. Probably functions indirectly by altering the affinity of the ribosome for aminoacyl-tRNA, thus increasing their reactivity as acceptors for peptidyl transferase.</text>
</comment>
<dbReference type="AlphaFoldDB" id="A0A1F4V2L2"/>
<proteinExistence type="inferred from homology"/>
<dbReference type="InterPro" id="IPR011768">
    <property type="entry name" value="Transl_elongation_fac_P"/>
</dbReference>
<gene>
    <name evidence="7" type="primary">efp</name>
    <name evidence="12" type="ORF">A2982_02715</name>
</gene>
<accession>A0A1F4V2L2</accession>
<feature type="domain" description="Elongation factor P C-terminal" evidence="10">
    <location>
        <begin position="129"/>
        <end position="184"/>
    </location>
</feature>
<dbReference type="Pfam" id="PF08207">
    <property type="entry name" value="EFP_N"/>
    <property type="match status" value="1"/>
</dbReference>
<dbReference type="PIRSF" id="PIRSF005901">
    <property type="entry name" value="EF-P"/>
    <property type="match status" value="1"/>
</dbReference>
<dbReference type="SUPFAM" id="SSF50104">
    <property type="entry name" value="Translation proteins SH3-like domain"/>
    <property type="match status" value="1"/>
</dbReference>
<dbReference type="HAMAP" id="MF_00141">
    <property type="entry name" value="EF_P"/>
    <property type="match status" value="1"/>
</dbReference>
<dbReference type="SMART" id="SM00841">
    <property type="entry name" value="Elong-fact-P_C"/>
    <property type="match status" value="1"/>
</dbReference>
<dbReference type="FunFam" id="2.30.30.30:FF:000003">
    <property type="entry name" value="Elongation factor P"/>
    <property type="match status" value="1"/>
</dbReference>
<dbReference type="PANTHER" id="PTHR30053">
    <property type="entry name" value="ELONGATION FACTOR P"/>
    <property type="match status" value="1"/>
</dbReference>
<evidence type="ECO:0000256" key="6">
    <source>
        <dbReference type="ARBA" id="ARBA00022917"/>
    </source>
</evidence>
<evidence type="ECO:0000256" key="7">
    <source>
        <dbReference type="HAMAP-Rule" id="MF_00141"/>
    </source>
</evidence>
<comment type="subcellular location">
    <subcellularLocation>
        <location evidence="1 7">Cytoplasm</location>
    </subcellularLocation>
</comment>
<dbReference type="Gene3D" id="2.40.50.140">
    <property type="entry name" value="Nucleic acid-binding proteins"/>
    <property type="match status" value="2"/>
</dbReference>
<comment type="similarity">
    <text evidence="3 7 9">Belongs to the elongation factor P family.</text>
</comment>
<evidence type="ECO:0000259" key="10">
    <source>
        <dbReference type="SMART" id="SM00841"/>
    </source>
</evidence>
<dbReference type="Pfam" id="PF09285">
    <property type="entry name" value="Elong-fact-P_C"/>
    <property type="match status" value="1"/>
</dbReference>
<keyword evidence="5 7" id="KW-0251">Elongation factor</keyword>
<evidence type="ECO:0000256" key="5">
    <source>
        <dbReference type="ARBA" id="ARBA00022768"/>
    </source>
</evidence>
<sequence length="188" mass="20951">MINVNELRNGTLFVHSNNPYKVLNYEHIKTARGGATIKVKVQNLESGAIKELSFNNGDRLEEADLENRNLQFLYNDGEKLHFMDMQEYTETEVNVSIIEHESKFLQEGKDYQVVYFEGNIISLILPASIFLKVAEVPPAVRGNTSGQVTAAAVLENGLKVEVPSFIKAGEIVKINTSTGDYSGRGTQR</sequence>
<evidence type="ECO:0000259" key="11">
    <source>
        <dbReference type="SMART" id="SM01185"/>
    </source>
</evidence>
<reference evidence="12 13" key="1">
    <citation type="journal article" date="2016" name="Nat. Commun.">
        <title>Thousands of microbial genomes shed light on interconnected biogeochemical processes in an aquifer system.</title>
        <authorList>
            <person name="Anantharaman K."/>
            <person name="Brown C.T."/>
            <person name="Hug L.A."/>
            <person name="Sharon I."/>
            <person name="Castelle C.J."/>
            <person name="Probst A.J."/>
            <person name="Thomas B.C."/>
            <person name="Singh A."/>
            <person name="Wilkins M.J."/>
            <person name="Karaoz U."/>
            <person name="Brodie E.L."/>
            <person name="Williams K.H."/>
            <person name="Hubbard S.S."/>
            <person name="Banfield J.F."/>
        </authorList>
    </citation>
    <scope>NUCLEOTIDE SEQUENCE [LARGE SCALE GENOMIC DNA]</scope>
</reference>
<evidence type="ECO:0000313" key="12">
    <source>
        <dbReference type="EMBL" id="OGC51455.1"/>
    </source>
</evidence>
<organism evidence="12 13">
    <name type="scientific">candidate division WWE3 bacterium RIFCSPLOWO2_01_FULL_39_13</name>
    <dbReference type="NCBI Taxonomy" id="1802624"/>
    <lineage>
        <taxon>Bacteria</taxon>
        <taxon>Katanobacteria</taxon>
    </lineage>
</organism>
<dbReference type="InterPro" id="IPR013185">
    <property type="entry name" value="Transl_elong_KOW-like"/>
</dbReference>
<dbReference type="GO" id="GO:0043043">
    <property type="term" value="P:peptide biosynthetic process"/>
    <property type="evidence" value="ECO:0007669"/>
    <property type="project" value="InterPro"/>
</dbReference>
<dbReference type="NCBIfam" id="NF001810">
    <property type="entry name" value="PRK00529.1"/>
    <property type="match status" value="1"/>
</dbReference>
<dbReference type="NCBIfam" id="TIGR00038">
    <property type="entry name" value="efp"/>
    <property type="match status" value="1"/>
</dbReference>
<dbReference type="InterPro" id="IPR014722">
    <property type="entry name" value="Rib_uL2_dom2"/>
</dbReference>
<dbReference type="Gene3D" id="2.30.30.30">
    <property type="match status" value="1"/>
</dbReference>
<feature type="domain" description="Translation elongation factor P/YeiP central" evidence="11">
    <location>
        <begin position="67"/>
        <end position="121"/>
    </location>
</feature>
<dbReference type="STRING" id="1802624.A2982_02715"/>
<evidence type="ECO:0000313" key="13">
    <source>
        <dbReference type="Proteomes" id="UP000178771"/>
    </source>
</evidence>
<dbReference type="FunFam" id="2.40.50.140:FF:000009">
    <property type="entry name" value="Elongation factor P"/>
    <property type="match status" value="1"/>
</dbReference>
<dbReference type="Pfam" id="PF01132">
    <property type="entry name" value="EFP"/>
    <property type="match status" value="1"/>
</dbReference>
<evidence type="ECO:0000256" key="3">
    <source>
        <dbReference type="ARBA" id="ARBA00009479"/>
    </source>
</evidence>
<dbReference type="CDD" id="cd04470">
    <property type="entry name" value="S1_EF-P_repeat_1"/>
    <property type="match status" value="1"/>
</dbReference>
<evidence type="ECO:0000256" key="1">
    <source>
        <dbReference type="ARBA" id="ARBA00004496"/>
    </source>
</evidence>
<dbReference type="InterPro" id="IPR008991">
    <property type="entry name" value="Translation_prot_SH3-like_sf"/>
</dbReference>
<evidence type="ECO:0000256" key="8">
    <source>
        <dbReference type="NCBIfam" id="TIGR00038"/>
    </source>
</evidence>
<keyword evidence="6 7" id="KW-0648">Protein biosynthesis</keyword>
<evidence type="ECO:0000256" key="9">
    <source>
        <dbReference type="RuleBase" id="RU004389"/>
    </source>
</evidence>
<comment type="pathway">
    <text evidence="2 7">Protein biosynthesis; polypeptide chain elongation.</text>
</comment>
<dbReference type="InterPro" id="IPR012340">
    <property type="entry name" value="NA-bd_OB-fold"/>
</dbReference>
<dbReference type="FunFam" id="2.40.50.140:FF:000004">
    <property type="entry name" value="Elongation factor P"/>
    <property type="match status" value="1"/>
</dbReference>
<evidence type="ECO:0000256" key="4">
    <source>
        <dbReference type="ARBA" id="ARBA00022490"/>
    </source>
</evidence>
<dbReference type="Proteomes" id="UP000178771">
    <property type="component" value="Unassembled WGS sequence"/>
</dbReference>
<evidence type="ECO:0000256" key="2">
    <source>
        <dbReference type="ARBA" id="ARBA00004815"/>
    </source>
</evidence>
<dbReference type="EMBL" id="MEVH01000022">
    <property type="protein sequence ID" value="OGC51455.1"/>
    <property type="molecule type" value="Genomic_DNA"/>
</dbReference>
<dbReference type="InterPro" id="IPR015365">
    <property type="entry name" value="Elong-fact-P_C"/>
</dbReference>
<dbReference type="InterPro" id="IPR001059">
    <property type="entry name" value="Transl_elong_P/YeiP_cen"/>
</dbReference>
<dbReference type="SUPFAM" id="SSF50249">
    <property type="entry name" value="Nucleic acid-binding proteins"/>
    <property type="match status" value="2"/>
</dbReference>
<dbReference type="SMART" id="SM01185">
    <property type="entry name" value="EFP"/>
    <property type="match status" value="1"/>
</dbReference>
<dbReference type="GO" id="GO:0003746">
    <property type="term" value="F:translation elongation factor activity"/>
    <property type="evidence" value="ECO:0007669"/>
    <property type="project" value="UniProtKB-UniRule"/>
</dbReference>
<name>A0A1F4V2L2_UNCKA</name>
<dbReference type="PANTHER" id="PTHR30053:SF14">
    <property type="entry name" value="TRANSLATION ELONGATION FACTOR KOW-LIKE DOMAIN-CONTAINING PROTEIN"/>
    <property type="match status" value="1"/>
</dbReference>
<dbReference type="GO" id="GO:0005829">
    <property type="term" value="C:cytosol"/>
    <property type="evidence" value="ECO:0007669"/>
    <property type="project" value="UniProtKB-ARBA"/>
</dbReference>
<keyword evidence="4 7" id="KW-0963">Cytoplasm</keyword>